<evidence type="ECO:0000256" key="1">
    <source>
        <dbReference type="SAM" id="Phobius"/>
    </source>
</evidence>
<feature type="transmembrane region" description="Helical" evidence="1">
    <location>
        <begin position="74"/>
        <end position="94"/>
    </location>
</feature>
<dbReference type="AlphaFoldDB" id="A0A834TRZ8"/>
<dbReference type="EMBL" id="JAAIUW010000006">
    <property type="protein sequence ID" value="KAF7825841.1"/>
    <property type="molecule type" value="Genomic_DNA"/>
</dbReference>
<keyword evidence="3" id="KW-1185">Reference proteome</keyword>
<keyword evidence="1" id="KW-0472">Membrane</keyword>
<protein>
    <submittedName>
        <fullName evidence="2">Cyclin-C1-2-like isoform X1</fullName>
    </submittedName>
</protein>
<evidence type="ECO:0000313" key="3">
    <source>
        <dbReference type="Proteomes" id="UP000634136"/>
    </source>
</evidence>
<evidence type="ECO:0000313" key="2">
    <source>
        <dbReference type="EMBL" id="KAF7825841.1"/>
    </source>
</evidence>
<gene>
    <name evidence="2" type="ORF">G2W53_017005</name>
</gene>
<comment type="caution">
    <text evidence="2">The sequence shown here is derived from an EMBL/GenBank/DDBJ whole genome shotgun (WGS) entry which is preliminary data.</text>
</comment>
<reference evidence="2" key="1">
    <citation type="submission" date="2020-09" db="EMBL/GenBank/DDBJ databases">
        <title>Genome-Enabled Discovery of Anthraquinone Biosynthesis in Senna tora.</title>
        <authorList>
            <person name="Kang S.-H."/>
            <person name="Pandey R.P."/>
            <person name="Lee C.-M."/>
            <person name="Sim J.-S."/>
            <person name="Jeong J.-T."/>
            <person name="Choi B.-S."/>
            <person name="Jung M."/>
            <person name="Ginzburg D."/>
            <person name="Zhao K."/>
            <person name="Won S.Y."/>
            <person name="Oh T.-J."/>
            <person name="Yu Y."/>
            <person name="Kim N.-H."/>
            <person name="Lee O.R."/>
            <person name="Lee T.-H."/>
            <person name="Bashyal P."/>
            <person name="Kim T.-S."/>
            <person name="Lee W.-H."/>
            <person name="Kawkins C."/>
            <person name="Kim C.-K."/>
            <person name="Kim J.S."/>
            <person name="Ahn B.O."/>
            <person name="Rhee S.Y."/>
            <person name="Sohng J.K."/>
        </authorList>
    </citation>
    <scope>NUCLEOTIDE SEQUENCE</scope>
    <source>
        <tissue evidence="2">Leaf</tissue>
    </source>
</reference>
<keyword evidence="1" id="KW-1133">Transmembrane helix</keyword>
<accession>A0A834TRZ8</accession>
<proteinExistence type="predicted"/>
<dbReference type="Proteomes" id="UP000634136">
    <property type="component" value="Unassembled WGS sequence"/>
</dbReference>
<name>A0A834TRZ8_9FABA</name>
<keyword evidence="1" id="KW-0812">Transmembrane</keyword>
<organism evidence="2 3">
    <name type="scientific">Senna tora</name>
    <dbReference type="NCBI Taxonomy" id="362788"/>
    <lineage>
        <taxon>Eukaryota</taxon>
        <taxon>Viridiplantae</taxon>
        <taxon>Streptophyta</taxon>
        <taxon>Embryophyta</taxon>
        <taxon>Tracheophyta</taxon>
        <taxon>Spermatophyta</taxon>
        <taxon>Magnoliopsida</taxon>
        <taxon>eudicotyledons</taxon>
        <taxon>Gunneridae</taxon>
        <taxon>Pentapetalae</taxon>
        <taxon>rosids</taxon>
        <taxon>fabids</taxon>
        <taxon>Fabales</taxon>
        <taxon>Fabaceae</taxon>
        <taxon>Caesalpinioideae</taxon>
        <taxon>Cassia clade</taxon>
        <taxon>Senna</taxon>
    </lineage>
</organism>
<sequence length="95" mass="10824">MKRVIEAYTFPLLESRILYASLGSSIVGTSEEEMATNFWTSSHYNSKQLVDHEDGDMVNSLDMEMGITLEDFKLLKTHISITVLFCYVCISALFF</sequence>